<evidence type="ECO:0000313" key="19">
    <source>
        <dbReference type="Proteomes" id="UP000017081"/>
    </source>
</evidence>
<dbReference type="InterPro" id="IPR016169">
    <property type="entry name" value="FAD-bd_PCMH_sub2"/>
</dbReference>
<dbReference type="GO" id="GO:0008360">
    <property type="term" value="P:regulation of cell shape"/>
    <property type="evidence" value="ECO:0007669"/>
    <property type="project" value="UniProtKB-KW"/>
</dbReference>
<dbReference type="InterPro" id="IPR036318">
    <property type="entry name" value="FAD-bd_PCMH-like_sf"/>
</dbReference>
<evidence type="ECO:0000256" key="6">
    <source>
        <dbReference type="ARBA" id="ARBA00022618"/>
    </source>
</evidence>
<comment type="pathway">
    <text evidence="4 16">Cell wall biogenesis; peptidoglycan biosynthesis.</text>
</comment>
<dbReference type="InterPro" id="IPR011601">
    <property type="entry name" value="MurB_C"/>
</dbReference>
<keyword evidence="12 16" id="KW-0560">Oxidoreductase</keyword>
<dbReference type="PROSITE" id="PS51387">
    <property type="entry name" value="FAD_PCMH"/>
    <property type="match status" value="1"/>
</dbReference>
<dbReference type="SUPFAM" id="SSF56194">
    <property type="entry name" value="Uridine diphospho-N-Acetylenolpyruvylglucosamine reductase, MurB, C-terminal domain"/>
    <property type="match status" value="1"/>
</dbReference>
<evidence type="ECO:0000256" key="16">
    <source>
        <dbReference type="HAMAP-Rule" id="MF_00037"/>
    </source>
</evidence>
<dbReference type="Pfam" id="PF01565">
    <property type="entry name" value="FAD_binding_4"/>
    <property type="match status" value="1"/>
</dbReference>
<feature type="active site" evidence="16">
    <location>
        <position position="274"/>
    </location>
</feature>
<reference evidence="18 19" key="1">
    <citation type="submission" date="2013-08" db="EMBL/GenBank/DDBJ databases">
        <authorList>
            <person name="Weinstock G."/>
            <person name="Sodergren E."/>
            <person name="Wylie T."/>
            <person name="Fulton L."/>
            <person name="Fulton R."/>
            <person name="Fronick C."/>
            <person name="O'Laughlin M."/>
            <person name="Godfrey J."/>
            <person name="Miner T."/>
            <person name="Herter B."/>
            <person name="Appelbaum E."/>
            <person name="Cordes M."/>
            <person name="Lek S."/>
            <person name="Wollam A."/>
            <person name="Pepin K.H."/>
            <person name="Palsikar V.B."/>
            <person name="Mitreva M."/>
            <person name="Wilson R.K."/>
        </authorList>
    </citation>
    <scope>NUCLEOTIDE SEQUENCE [LARGE SCALE GENOMIC DNA]</scope>
    <source>
        <strain evidence="18 19">ATCC BAA-474</strain>
    </source>
</reference>
<accession>U7VB15</accession>
<evidence type="ECO:0000313" key="18">
    <source>
        <dbReference type="EMBL" id="ERT68705.1"/>
    </source>
</evidence>
<dbReference type="HAMAP" id="MF_00037">
    <property type="entry name" value="MurB"/>
    <property type="match status" value="1"/>
</dbReference>
<evidence type="ECO:0000256" key="2">
    <source>
        <dbReference type="ARBA" id="ARBA00003921"/>
    </source>
</evidence>
<evidence type="ECO:0000256" key="15">
    <source>
        <dbReference type="ARBA" id="ARBA00048914"/>
    </source>
</evidence>
<evidence type="ECO:0000256" key="13">
    <source>
        <dbReference type="ARBA" id="ARBA00023306"/>
    </source>
</evidence>
<dbReference type="EMBL" id="AXZF01000054">
    <property type="protein sequence ID" value="ERT68705.1"/>
    <property type="molecule type" value="Genomic_DNA"/>
</dbReference>
<feature type="active site" evidence="16">
    <location>
        <position position="157"/>
    </location>
</feature>
<evidence type="ECO:0000256" key="3">
    <source>
        <dbReference type="ARBA" id="ARBA00004496"/>
    </source>
</evidence>
<dbReference type="Proteomes" id="UP000017081">
    <property type="component" value="Unassembled WGS sequence"/>
</dbReference>
<dbReference type="PANTHER" id="PTHR21071:SF4">
    <property type="entry name" value="UDP-N-ACETYLENOLPYRUVOYLGLUCOSAMINE REDUCTASE"/>
    <property type="match status" value="1"/>
</dbReference>
<dbReference type="HOGENOM" id="CLU_035304_1_1_0"/>
<dbReference type="GO" id="GO:0071949">
    <property type="term" value="F:FAD binding"/>
    <property type="evidence" value="ECO:0007669"/>
    <property type="project" value="InterPro"/>
</dbReference>
<dbReference type="InterPro" id="IPR036635">
    <property type="entry name" value="MurB_C_sf"/>
</dbReference>
<keyword evidence="7 16" id="KW-0285">Flavoprotein</keyword>
<dbReference type="AlphaFoldDB" id="U7VB15"/>
<comment type="function">
    <text evidence="2 16">Cell wall formation.</text>
</comment>
<comment type="cofactor">
    <cofactor evidence="1 16">
        <name>FAD</name>
        <dbReference type="ChEBI" id="CHEBI:57692"/>
    </cofactor>
</comment>
<dbReference type="InterPro" id="IPR016167">
    <property type="entry name" value="FAD-bd_PCMH_sub1"/>
</dbReference>
<dbReference type="GO" id="GO:0005829">
    <property type="term" value="C:cytosol"/>
    <property type="evidence" value="ECO:0007669"/>
    <property type="project" value="TreeGrafter"/>
</dbReference>
<evidence type="ECO:0000256" key="9">
    <source>
        <dbReference type="ARBA" id="ARBA00022857"/>
    </source>
</evidence>
<evidence type="ECO:0000256" key="8">
    <source>
        <dbReference type="ARBA" id="ARBA00022827"/>
    </source>
</evidence>
<evidence type="ECO:0000256" key="14">
    <source>
        <dbReference type="ARBA" id="ARBA00023316"/>
    </source>
</evidence>
<keyword evidence="19" id="KW-1185">Reference proteome</keyword>
<evidence type="ECO:0000256" key="1">
    <source>
        <dbReference type="ARBA" id="ARBA00001974"/>
    </source>
</evidence>
<evidence type="ECO:0000256" key="5">
    <source>
        <dbReference type="ARBA" id="ARBA00022490"/>
    </source>
</evidence>
<dbReference type="Pfam" id="PF02873">
    <property type="entry name" value="MurB_C"/>
    <property type="match status" value="1"/>
</dbReference>
<feature type="active site" description="Proton donor" evidence="16">
    <location>
        <position position="204"/>
    </location>
</feature>
<name>U7VB15_9FUSO</name>
<evidence type="ECO:0000256" key="7">
    <source>
        <dbReference type="ARBA" id="ARBA00022630"/>
    </source>
</evidence>
<evidence type="ECO:0000259" key="17">
    <source>
        <dbReference type="PROSITE" id="PS51387"/>
    </source>
</evidence>
<dbReference type="SUPFAM" id="SSF56176">
    <property type="entry name" value="FAD-binding/transporter-associated domain-like"/>
    <property type="match status" value="1"/>
</dbReference>
<dbReference type="InterPro" id="IPR016166">
    <property type="entry name" value="FAD-bd_PCMH"/>
</dbReference>
<dbReference type="eggNOG" id="COG0812">
    <property type="taxonomic scope" value="Bacteria"/>
</dbReference>
<dbReference type="GO" id="GO:0008762">
    <property type="term" value="F:UDP-N-acetylmuramate dehydrogenase activity"/>
    <property type="evidence" value="ECO:0007669"/>
    <property type="project" value="UniProtKB-UniRule"/>
</dbReference>
<dbReference type="InterPro" id="IPR006094">
    <property type="entry name" value="Oxid_FAD_bind_N"/>
</dbReference>
<dbReference type="PATRIC" id="fig|1319815.3.peg.1458"/>
<keyword evidence="5 16" id="KW-0963">Cytoplasm</keyword>
<dbReference type="InterPro" id="IPR003170">
    <property type="entry name" value="MurB"/>
</dbReference>
<dbReference type="Gene3D" id="3.90.78.10">
    <property type="entry name" value="UDP-N-acetylenolpyruvoylglucosamine reductase, C-terminal domain"/>
    <property type="match status" value="1"/>
</dbReference>
<organism evidence="18 19">
    <name type="scientific">Cetobacterium somerae ATCC BAA-474</name>
    <dbReference type="NCBI Taxonomy" id="1319815"/>
    <lineage>
        <taxon>Bacteria</taxon>
        <taxon>Fusobacteriati</taxon>
        <taxon>Fusobacteriota</taxon>
        <taxon>Fusobacteriia</taxon>
        <taxon>Fusobacteriales</taxon>
        <taxon>Fusobacteriaceae</taxon>
        <taxon>Cetobacterium</taxon>
    </lineage>
</organism>
<keyword evidence="6 16" id="KW-0132">Cell division</keyword>
<keyword evidence="10 16" id="KW-0133">Cell shape</keyword>
<keyword evidence="8 16" id="KW-0274">FAD</keyword>
<proteinExistence type="inferred from homology"/>
<keyword evidence="13 16" id="KW-0131">Cell cycle</keyword>
<dbReference type="Gene3D" id="3.30.43.10">
    <property type="entry name" value="Uridine Diphospho-n-acetylenolpyruvylglucosamine Reductase, domain 2"/>
    <property type="match status" value="1"/>
</dbReference>
<dbReference type="UniPathway" id="UPA00219"/>
<comment type="subcellular location">
    <subcellularLocation>
        <location evidence="3 16">Cytoplasm</location>
    </subcellularLocation>
</comment>
<dbReference type="NCBIfam" id="NF010480">
    <property type="entry name" value="PRK13905.1"/>
    <property type="match status" value="1"/>
</dbReference>
<evidence type="ECO:0000256" key="4">
    <source>
        <dbReference type="ARBA" id="ARBA00004752"/>
    </source>
</evidence>
<dbReference type="GO" id="GO:0009252">
    <property type="term" value="P:peptidoglycan biosynthetic process"/>
    <property type="evidence" value="ECO:0007669"/>
    <property type="project" value="UniProtKB-UniRule"/>
</dbReference>
<evidence type="ECO:0000256" key="11">
    <source>
        <dbReference type="ARBA" id="ARBA00022984"/>
    </source>
</evidence>
<keyword evidence="9 16" id="KW-0521">NADP</keyword>
<sequence>MKLYKNHSMKEHSNMKIGGTAKEFIEIENKNELLDVLKEKENRFIIGNGTNTLIFDGELDTTFISLKAIDYIDDKGEGIVEVGAGLDFSDLIDYMAEKNYTGLENLAGIPGSVGGLVFMNGGAHGTEIFDKIISVEIVDENNELRKIEKENLKFSYRVTEIKEKKWVVVSATFKFENGYLSEVVEKYKLKRSENHPLNEPNLGSTFKNPEGYFSARLIIEAGLQGKKVGGAQISMVHPNFVVNKGDAKFKDIIDIIEEVKAGVKNKTGIQLEEEIIIVRN</sequence>
<keyword evidence="11 16" id="KW-0573">Peptidoglycan synthesis</keyword>
<evidence type="ECO:0000256" key="12">
    <source>
        <dbReference type="ARBA" id="ARBA00023002"/>
    </source>
</evidence>
<keyword evidence="14 16" id="KW-0961">Cell wall biogenesis/degradation</keyword>
<dbReference type="NCBIfam" id="TIGR00179">
    <property type="entry name" value="murB"/>
    <property type="match status" value="1"/>
</dbReference>
<feature type="domain" description="FAD-binding PCMH-type" evidence="17">
    <location>
        <begin position="17"/>
        <end position="178"/>
    </location>
</feature>
<dbReference type="EC" id="1.3.1.98" evidence="16"/>
<dbReference type="STRING" id="1319815.HMPREF0202_01513"/>
<gene>
    <name evidence="16" type="primary">murB</name>
    <name evidence="18" type="ORF">HMPREF0202_01513</name>
</gene>
<evidence type="ECO:0000256" key="10">
    <source>
        <dbReference type="ARBA" id="ARBA00022960"/>
    </source>
</evidence>
<dbReference type="GO" id="GO:0051301">
    <property type="term" value="P:cell division"/>
    <property type="evidence" value="ECO:0007669"/>
    <property type="project" value="UniProtKB-KW"/>
</dbReference>
<dbReference type="PANTHER" id="PTHR21071">
    <property type="entry name" value="UDP-N-ACETYLENOLPYRUVOYLGLUCOSAMINE REDUCTASE"/>
    <property type="match status" value="1"/>
</dbReference>
<comment type="similarity">
    <text evidence="16">Belongs to the MurB family.</text>
</comment>
<dbReference type="RefSeq" id="WP_023051051.1">
    <property type="nucleotide sequence ID" value="NZ_CP173065.2"/>
</dbReference>
<comment type="caution">
    <text evidence="18">The sequence shown here is derived from an EMBL/GenBank/DDBJ whole genome shotgun (WGS) entry which is preliminary data.</text>
</comment>
<dbReference type="Gene3D" id="3.30.465.10">
    <property type="match status" value="1"/>
</dbReference>
<protein>
    <recommendedName>
        <fullName evidence="16">UDP-N-acetylenolpyruvoylglucosamine reductase</fullName>
        <ecNumber evidence="16">1.3.1.98</ecNumber>
    </recommendedName>
    <alternativeName>
        <fullName evidence="16">UDP-N-acetylmuramate dehydrogenase</fullName>
    </alternativeName>
</protein>
<comment type="catalytic activity">
    <reaction evidence="15 16">
        <text>UDP-N-acetyl-alpha-D-muramate + NADP(+) = UDP-N-acetyl-3-O-(1-carboxyvinyl)-alpha-D-glucosamine + NADPH + H(+)</text>
        <dbReference type="Rhea" id="RHEA:12248"/>
        <dbReference type="ChEBI" id="CHEBI:15378"/>
        <dbReference type="ChEBI" id="CHEBI:57783"/>
        <dbReference type="ChEBI" id="CHEBI:58349"/>
        <dbReference type="ChEBI" id="CHEBI:68483"/>
        <dbReference type="ChEBI" id="CHEBI:70757"/>
        <dbReference type="EC" id="1.3.1.98"/>
    </reaction>
</comment>
<dbReference type="GO" id="GO:0071555">
    <property type="term" value="P:cell wall organization"/>
    <property type="evidence" value="ECO:0007669"/>
    <property type="project" value="UniProtKB-KW"/>
</dbReference>